<evidence type="ECO:0000313" key="2">
    <source>
        <dbReference type="Proteomes" id="UP001054252"/>
    </source>
</evidence>
<keyword evidence="2" id="KW-1185">Reference proteome</keyword>
<dbReference type="AlphaFoldDB" id="A0AAV5LAA7"/>
<dbReference type="EMBL" id="BPVZ01000103">
    <property type="protein sequence ID" value="GKV34034.1"/>
    <property type="molecule type" value="Genomic_DNA"/>
</dbReference>
<comment type="caution">
    <text evidence="1">The sequence shown here is derived from an EMBL/GenBank/DDBJ whole genome shotgun (WGS) entry which is preliminary data.</text>
</comment>
<name>A0AAV5LAA7_9ROSI</name>
<sequence>MISSEPCAFVGPSHECTASVASRNWVLGRDSGYTSEIASLASSWIGKRKVKGQIPSKVDEFLDDHANFNFHAYKTMLGMLALLEVSFFDKTL</sequence>
<proteinExistence type="predicted"/>
<protein>
    <submittedName>
        <fullName evidence="1">Uncharacterized protein</fullName>
    </submittedName>
</protein>
<organism evidence="1 2">
    <name type="scientific">Rubroshorea leprosula</name>
    <dbReference type="NCBI Taxonomy" id="152421"/>
    <lineage>
        <taxon>Eukaryota</taxon>
        <taxon>Viridiplantae</taxon>
        <taxon>Streptophyta</taxon>
        <taxon>Embryophyta</taxon>
        <taxon>Tracheophyta</taxon>
        <taxon>Spermatophyta</taxon>
        <taxon>Magnoliopsida</taxon>
        <taxon>eudicotyledons</taxon>
        <taxon>Gunneridae</taxon>
        <taxon>Pentapetalae</taxon>
        <taxon>rosids</taxon>
        <taxon>malvids</taxon>
        <taxon>Malvales</taxon>
        <taxon>Dipterocarpaceae</taxon>
        <taxon>Rubroshorea</taxon>
    </lineage>
</organism>
<evidence type="ECO:0000313" key="1">
    <source>
        <dbReference type="EMBL" id="GKV34034.1"/>
    </source>
</evidence>
<reference evidence="1 2" key="1">
    <citation type="journal article" date="2021" name="Commun. Biol.">
        <title>The genome of Shorea leprosula (Dipterocarpaceae) highlights the ecological relevance of drought in aseasonal tropical rainforests.</title>
        <authorList>
            <person name="Ng K.K.S."/>
            <person name="Kobayashi M.J."/>
            <person name="Fawcett J.A."/>
            <person name="Hatakeyama M."/>
            <person name="Paape T."/>
            <person name="Ng C.H."/>
            <person name="Ang C.C."/>
            <person name="Tnah L.H."/>
            <person name="Lee C.T."/>
            <person name="Nishiyama T."/>
            <person name="Sese J."/>
            <person name="O'Brien M.J."/>
            <person name="Copetti D."/>
            <person name="Mohd Noor M.I."/>
            <person name="Ong R.C."/>
            <person name="Putra M."/>
            <person name="Sireger I.Z."/>
            <person name="Indrioko S."/>
            <person name="Kosugi Y."/>
            <person name="Izuno A."/>
            <person name="Isagi Y."/>
            <person name="Lee S.L."/>
            <person name="Shimizu K.K."/>
        </authorList>
    </citation>
    <scope>NUCLEOTIDE SEQUENCE [LARGE SCALE GENOMIC DNA]</scope>
    <source>
        <strain evidence="1">214</strain>
    </source>
</reference>
<accession>A0AAV5LAA7</accession>
<gene>
    <name evidence="1" type="ORF">SLEP1_g42459</name>
</gene>
<dbReference type="Proteomes" id="UP001054252">
    <property type="component" value="Unassembled WGS sequence"/>
</dbReference>